<dbReference type="EMBL" id="AP025314">
    <property type="protein sequence ID" value="BDD07982.1"/>
    <property type="molecule type" value="Genomic_DNA"/>
</dbReference>
<feature type="domain" description="BPL/LPL catalytic" evidence="2">
    <location>
        <begin position="7"/>
        <end position="189"/>
    </location>
</feature>
<dbReference type="GO" id="GO:0005737">
    <property type="term" value="C:cytoplasm"/>
    <property type="evidence" value="ECO:0007669"/>
    <property type="project" value="TreeGrafter"/>
</dbReference>
<keyword evidence="4" id="KW-1185">Reference proteome</keyword>
<dbReference type="GO" id="GO:0004077">
    <property type="term" value="F:biotin--[biotin carboxyl-carrier protein] ligase activity"/>
    <property type="evidence" value="ECO:0007669"/>
    <property type="project" value="InterPro"/>
</dbReference>
<dbReference type="PANTHER" id="PTHR12835:SF5">
    <property type="entry name" value="BIOTIN--PROTEIN LIGASE"/>
    <property type="match status" value="1"/>
</dbReference>
<dbReference type="InterPro" id="IPR045864">
    <property type="entry name" value="aa-tRNA-synth_II/BPL/LPL"/>
</dbReference>
<protein>
    <submittedName>
        <fullName evidence="3">Biotin--[acetyl-CoA-carboxylase] ligase</fullName>
    </submittedName>
</protein>
<organism evidence="3 4">
    <name type="scientific">Fulvitalea axinellae</name>
    <dbReference type="NCBI Taxonomy" id="1182444"/>
    <lineage>
        <taxon>Bacteria</taxon>
        <taxon>Pseudomonadati</taxon>
        <taxon>Bacteroidota</taxon>
        <taxon>Cytophagia</taxon>
        <taxon>Cytophagales</taxon>
        <taxon>Persicobacteraceae</taxon>
        <taxon>Fulvitalea</taxon>
    </lineage>
</organism>
<dbReference type="SUPFAM" id="SSF55681">
    <property type="entry name" value="Class II aaRS and biotin synthetases"/>
    <property type="match status" value="1"/>
</dbReference>
<dbReference type="Gene3D" id="3.30.930.10">
    <property type="entry name" value="Bira Bifunctional Protein, Domain 2"/>
    <property type="match status" value="1"/>
</dbReference>
<dbReference type="InterPro" id="IPR004408">
    <property type="entry name" value="Biotin_CoA_COase_ligase"/>
</dbReference>
<proteinExistence type="predicted"/>
<evidence type="ECO:0000313" key="3">
    <source>
        <dbReference type="EMBL" id="BDD07982.1"/>
    </source>
</evidence>
<evidence type="ECO:0000256" key="1">
    <source>
        <dbReference type="ARBA" id="ARBA00022598"/>
    </source>
</evidence>
<accession>A0AAU9CM77</accession>
<dbReference type="Proteomes" id="UP001348817">
    <property type="component" value="Chromosome"/>
</dbReference>
<dbReference type="RefSeq" id="WP_338393274.1">
    <property type="nucleotide sequence ID" value="NZ_AP025314.1"/>
</dbReference>
<sequence>MHKIFSHTLFPGGALYELPECDSTNSVANELIRQGKARHGDVVVAVAQTAGRGQRGNGWESGPGQNLTLSLTVSPDFIQVTEQFDLSVLTALSIRDLLVSYFPPEWVKVKWPNDVYVESGKISGTLIENTLKGREIDFAVVGIGLNVNQRDFQTPNAVSMASLCGQEFDLNEIMGGLCRNFARRFVEAERGGTESQLREYLDCLYWIGEARKFRNTATGEVFEGTITGVGPMGELKMKIRNVERLFDVKGVEFLA</sequence>
<keyword evidence="1 3" id="KW-0436">Ligase</keyword>
<dbReference type="KEGG" id="fax:FUAX_04140"/>
<evidence type="ECO:0000259" key="2">
    <source>
        <dbReference type="PROSITE" id="PS51733"/>
    </source>
</evidence>
<dbReference type="NCBIfam" id="TIGR00121">
    <property type="entry name" value="birA_ligase"/>
    <property type="match status" value="1"/>
</dbReference>
<dbReference type="PANTHER" id="PTHR12835">
    <property type="entry name" value="BIOTIN PROTEIN LIGASE"/>
    <property type="match status" value="1"/>
</dbReference>
<gene>
    <name evidence="3" type="ORF">FUAX_04140</name>
</gene>
<name>A0AAU9CM77_9BACT</name>
<dbReference type="AlphaFoldDB" id="A0AAU9CM77"/>
<dbReference type="PROSITE" id="PS51733">
    <property type="entry name" value="BPL_LPL_CATALYTIC"/>
    <property type="match status" value="1"/>
</dbReference>
<dbReference type="CDD" id="cd16442">
    <property type="entry name" value="BPL"/>
    <property type="match status" value="1"/>
</dbReference>
<dbReference type="InterPro" id="IPR004143">
    <property type="entry name" value="BPL_LPL_catalytic"/>
</dbReference>
<evidence type="ECO:0000313" key="4">
    <source>
        <dbReference type="Proteomes" id="UP001348817"/>
    </source>
</evidence>
<dbReference type="Pfam" id="PF03099">
    <property type="entry name" value="BPL_LplA_LipB"/>
    <property type="match status" value="1"/>
</dbReference>
<reference evidence="3 4" key="1">
    <citation type="submission" date="2021-12" db="EMBL/GenBank/DDBJ databases">
        <title>Genome sequencing of bacteria with rrn-lacking chromosome and rrn-plasmid.</title>
        <authorList>
            <person name="Anda M."/>
            <person name="Iwasaki W."/>
        </authorList>
    </citation>
    <scope>NUCLEOTIDE SEQUENCE [LARGE SCALE GENOMIC DNA]</scope>
    <source>
        <strain evidence="3 4">DSM 100852</strain>
    </source>
</reference>